<accession>A0ABZ1B3I1</accession>
<dbReference type="InterPro" id="IPR011047">
    <property type="entry name" value="Quinoprotein_ADH-like_sf"/>
</dbReference>
<keyword evidence="1" id="KW-0732">Signal</keyword>
<dbReference type="SUPFAM" id="SSF50998">
    <property type="entry name" value="Quinoprotein alcohol dehydrogenase-like"/>
    <property type="match status" value="1"/>
</dbReference>
<evidence type="ECO:0000256" key="1">
    <source>
        <dbReference type="SAM" id="SignalP"/>
    </source>
</evidence>
<dbReference type="RefSeq" id="WP_324276041.1">
    <property type="nucleotide sequence ID" value="NZ_CP141261.1"/>
</dbReference>
<feature type="signal peptide" evidence="1">
    <location>
        <begin position="1"/>
        <end position="24"/>
    </location>
</feature>
<dbReference type="EMBL" id="CP141261">
    <property type="protein sequence ID" value="WRL64716.1"/>
    <property type="molecule type" value="Genomic_DNA"/>
</dbReference>
<dbReference type="InterPro" id="IPR015943">
    <property type="entry name" value="WD40/YVTN_repeat-like_dom_sf"/>
</dbReference>
<sequence length="178" mass="18056">MAGLLSLLLVAGAFGGLMAGTARADSAPMDPADPASPTTVTADALPTVQIDGVVWSQVVVGNTVYAAGQFTRARPAGAAAGAQETVRNNLLAYDIRTGELITSFAPDLNAQAMVVAASPDGSRIYVGGDFTQADGQTRNRIAAYSTATGQLIPDFRPNVSSRVNAIAVSGSTVYVGAP</sequence>
<evidence type="ECO:0000313" key="2">
    <source>
        <dbReference type="EMBL" id="WRL64716.1"/>
    </source>
</evidence>
<dbReference type="Gene3D" id="2.130.10.10">
    <property type="entry name" value="YVTN repeat-like/Quinoprotein amine dehydrogenase"/>
    <property type="match status" value="1"/>
</dbReference>
<evidence type="ECO:0000313" key="3">
    <source>
        <dbReference type="Proteomes" id="UP001324287"/>
    </source>
</evidence>
<keyword evidence="3" id="KW-1185">Reference proteome</keyword>
<proteinExistence type="predicted"/>
<feature type="chain" id="PRO_5046842267" evidence="1">
    <location>
        <begin position="25"/>
        <end position="178"/>
    </location>
</feature>
<gene>
    <name evidence="2" type="ORF">U6N30_02745</name>
</gene>
<dbReference type="Proteomes" id="UP001324287">
    <property type="component" value="Chromosome"/>
</dbReference>
<name>A0ABZ1B3I1_9ACTN</name>
<reference evidence="2 3" key="1">
    <citation type="submission" date="2023-12" db="EMBL/GenBank/DDBJ databases">
        <title>Blastococcus brunescens sp. nov., an actonobacterium isolated from sandstone collected in sahara desert.</title>
        <authorList>
            <person name="Gtari M."/>
            <person name="Ghodhbane F."/>
        </authorList>
    </citation>
    <scope>NUCLEOTIDE SEQUENCE [LARGE SCALE GENOMIC DNA]</scope>
    <source>
        <strain evidence="2 3">BMG 8361</strain>
    </source>
</reference>
<organism evidence="2 3">
    <name type="scientific">Blastococcus brunescens</name>
    <dbReference type="NCBI Taxonomy" id="1564165"/>
    <lineage>
        <taxon>Bacteria</taxon>
        <taxon>Bacillati</taxon>
        <taxon>Actinomycetota</taxon>
        <taxon>Actinomycetes</taxon>
        <taxon>Geodermatophilales</taxon>
        <taxon>Geodermatophilaceae</taxon>
        <taxon>Blastococcus</taxon>
    </lineage>
</organism>
<protein>
    <submittedName>
        <fullName evidence="2">Uncharacterized protein</fullName>
    </submittedName>
</protein>